<feature type="transmembrane region" description="Helical" evidence="1">
    <location>
        <begin position="469"/>
        <end position="486"/>
    </location>
</feature>
<organism evidence="2 3">
    <name type="scientific">Kribbella alba</name>
    <dbReference type="NCBI Taxonomy" id="190197"/>
    <lineage>
        <taxon>Bacteria</taxon>
        <taxon>Bacillati</taxon>
        <taxon>Actinomycetota</taxon>
        <taxon>Actinomycetes</taxon>
        <taxon>Propionibacteriales</taxon>
        <taxon>Kribbellaceae</taxon>
        <taxon>Kribbella</taxon>
    </lineage>
</organism>
<comment type="caution">
    <text evidence="2">The sequence shown here is derived from an EMBL/GenBank/DDBJ whole genome shotgun (WGS) entry which is preliminary data.</text>
</comment>
<feature type="transmembrane region" description="Helical" evidence="1">
    <location>
        <begin position="435"/>
        <end position="457"/>
    </location>
</feature>
<evidence type="ECO:0000313" key="2">
    <source>
        <dbReference type="EMBL" id="GAA1651593.1"/>
    </source>
</evidence>
<feature type="transmembrane region" description="Helical" evidence="1">
    <location>
        <begin position="601"/>
        <end position="619"/>
    </location>
</feature>
<feature type="transmembrane region" description="Helical" evidence="1">
    <location>
        <begin position="68"/>
        <end position="85"/>
    </location>
</feature>
<proteinExistence type="predicted"/>
<accession>A0ABN2FKR3</accession>
<gene>
    <name evidence="2" type="ORF">GCM10009744_49200</name>
</gene>
<dbReference type="Proteomes" id="UP001501319">
    <property type="component" value="Unassembled WGS sequence"/>
</dbReference>
<feature type="transmembrane region" description="Helical" evidence="1">
    <location>
        <begin position="567"/>
        <end position="589"/>
    </location>
</feature>
<feature type="transmembrane region" description="Helical" evidence="1">
    <location>
        <begin position="273"/>
        <end position="292"/>
    </location>
</feature>
<name>A0ABN2FKR3_9ACTN</name>
<feature type="transmembrane region" description="Helical" evidence="1">
    <location>
        <begin position="97"/>
        <end position="118"/>
    </location>
</feature>
<evidence type="ECO:0008006" key="4">
    <source>
        <dbReference type="Google" id="ProtNLM"/>
    </source>
</evidence>
<feature type="transmembrane region" description="Helical" evidence="1">
    <location>
        <begin position="243"/>
        <end position="261"/>
    </location>
</feature>
<feature type="transmembrane region" description="Helical" evidence="1">
    <location>
        <begin position="380"/>
        <end position="399"/>
    </location>
</feature>
<evidence type="ECO:0000313" key="3">
    <source>
        <dbReference type="Proteomes" id="UP001501319"/>
    </source>
</evidence>
<keyword evidence="1" id="KW-1133">Transmembrane helix</keyword>
<keyword evidence="1" id="KW-0472">Membrane</keyword>
<feature type="transmembrane region" description="Helical" evidence="1">
    <location>
        <begin position="124"/>
        <end position="141"/>
    </location>
</feature>
<reference evidence="2 3" key="1">
    <citation type="journal article" date="2019" name="Int. J. Syst. Evol. Microbiol.">
        <title>The Global Catalogue of Microorganisms (GCM) 10K type strain sequencing project: providing services to taxonomists for standard genome sequencing and annotation.</title>
        <authorList>
            <consortium name="The Broad Institute Genomics Platform"/>
            <consortium name="The Broad Institute Genome Sequencing Center for Infectious Disease"/>
            <person name="Wu L."/>
            <person name="Ma J."/>
        </authorList>
    </citation>
    <scope>NUCLEOTIDE SEQUENCE [LARGE SCALE GENOMIC DNA]</scope>
    <source>
        <strain evidence="2 3">JCM 14306</strain>
    </source>
</reference>
<keyword evidence="1" id="KW-0812">Transmembrane</keyword>
<evidence type="ECO:0000256" key="1">
    <source>
        <dbReference type="SAM" id="Phobius"/>
    </source>
</evidence>
<keyword evidence="3" id="KW-1185">Reference proteome</keyword>
<feature type="transmembrane region" description="Helical" evidence="1">
    <location>
        <begin position="501"/>
        <end position="520"/>
    </location>
</feature>
<dbReference type="EMBL" id="BAAANE010000008">
    <property type="protein sequence ID" value="GAA1651593.1"/>
    <property type="molecule type" value="Genomic_DNA"/>
</dbReference>
<sequence length="783" mass="84005">MPTMTGVAPSSLPAPQREAARPTWQFVPRSWRSIADHAIKAAAGIALAWLAIWLMAGHASSDSIVALLRFWVFGITLPGTVLWRLATPFRHNLIEDFAAGSLVGVSVLLLVYMAVAPIGGQQWAWLWAAPVLMVVVAVPSWRRRCLRRVERPVAPLTAWLIAGACALPLYAIGRSRNLAPPPYSDARSNLPDMAFHQALAVSAKYDFPLQAPYVNGEQMSYHYFWHQFTAATSWATGVDLTDLVYNIGWMPLLLAGTALIFALTDRLAPGSRWAGPLAIAVATVGGTVNAYPNAFLPNESLTSYVWGSPTQNLGSGLVVLLALLGIDLLRGRSRPRTWVLFLVIGAAASGSKATVLPMIICGLGLVVLVRLCYGRFAKGAVLIALALGGLFLAAIAVVFGGESSGMAVRPWSIFAKTGLYSLIAKQQSGVFDHEAMWITGITMCLGLTLGSAGLLVLTGAAGRWLRDPGMVFLVGISIAGFGGMVLTDQPGGSQLYFHRTAVPVIAALAAAGAWMLVFWFADRRSNILVFASVVAGVGATAGARAIVKATTPPGQSFLQPDGHLTGLVGPWLWTIALLVAGALLVTSLWKLAKRRGRPARVLVASFVLAGMGAGLFVPLQSMARYGPATLAPLSDQYPLGPSETQTQAALWLRDHTAPDELIATNAHCVVKNPLGCDSRHFWIAALTERHVLVEGWGYTNTINNLVASTGKNANGLPFWDQQKLEDNDRAFTSPTRDNLRLLKLKYGVRWLYADPGQTAVSHNLDALATLRFKSSDALVYELR</sequence>
<feature type="transmembrane region" description="Helical" evidence="1">
    <location>
        <begin position="338"/>
        <end position="368"/>
    </location>
</feature>
<feature type="transmembrane region" description="Helical" evidence="1">
    <location>
        <begin position="527"/>
        <end position="547"/>
    </location>
</feature>
<feature type="transmembrane region" description="Helical" evidence="1">
    <location>
        <begin position="38"/>
        <end position="56"/>
    </location>
</feature>
<feature type="transmembrane region" description="Helical" evidence="1">
    <location>
        <begin position="312"/>
        <end position="329"/>
    </location>
</feature>
<protein>
    <recommendedName>
        <fullName evidence="4">4-amino-4-deoxy-L-arabinose transferase-like glycosyltransferase</fullName>
    </recommendedName>
</protein>